<dbReference type="Proteomes" id="UP001219525">
    <property type="component" value="Unassembled WGS sequence"/>
</dbReference>
<feature type="transmembrane region" description="Helical" evidence="1">
    <location>
        <begin position="462"/>
        <end position="482"/>
    </location>
</feature>
<dbReference type="EMBL" id="JARJCW010000021">
    <property type="protein sequence ID" value="KAJ7213377.1"/>
    <property type="molecule type" value="Genomic_DNA"/>
</dbReference>
<reference evidence="2" key="1">
    <citation type="submission" date="2023-03" db="EMBL/GenBank/DDBJ databases">
        <title>Massive genome expansion in bonnet fungi (Mycena s.s.) driven by repeated elements and novel gene families across ecological guilds.</title>
        <authorList>
            <consortium name="Lawrence Berkeley National Laboratory"/>
            <person name="Harder C.B."/>
            <person name="Miyauchi S."/>
            <person name="Viragh M."/>
            <person name="Kuo A."/>
            <person name="Thoen E."/>
            <person name="Andreopoulos B."/>
            <person name="Lu D."/>
            <person name="Skrede I."/>
            <person name="Drula E."/>
            <person name="Henrissat B."/>
            <person name="Morin E."/>
            <person name="Kohler A."/>
            <person name="Barry K."/>
            <person name="LaButti K."/>
            <person name="Morin E."/>
            <person name="Salamov A."/>
            <person name="Lipzen A."/>
            <person name="Mereny Z."/>
            <person name="Hegedus B."/>
            <person name="Baldrian P."/>
            <person name="Stursova M."/>
            <person name="Weitz H."/>
            <person name="Taylor A."/>
            <person name="Grigoriev I.V."/>
            <person name="Nagy L.G."/>
            <person name="Martin F."/>
            <person name="Kauserud H."/>
        </authorList>
    </citation>
    <scope>NUCLEOTIDE SEQUENCE</scope>
    <source>
        <strain evidence="2">9144</strain>
    </source>
</reference>
<dbReference type="AlphaFoldDB" id="A0AAD6YDF0"/>
<keyword evidence="1" id="KW-0472">Membrane</keyword>
<sequence length="550" mass="61045">MPKMFSLAASLNAIGSNLQVRRLFYEDDGVEGCGLFHKRPEQDFHIFWNILRLIFSLLLAPFTFLTPHQLIQSVGNYLQSNWLLEYATTPDAVLFSAKGGGHGQYDVTGFKPSWVLKATILNGTLHAVEQVPHSEEVEQAGYTALSYPMLSAAVLADEANFVRTPPPPGRDYTPADRRAIAAYFLRLYCATGRSDANPHRTEYIWLDEFCLSDDSVQNNLSRRSGASNLGALRTSSAARRRPWSSRLFTIAEILHAQRVLRLTRQRVGDEIGAYIRPMSGRDFRKAMQLNAAKNHKWHLYAIFQHTVNAGAVPWQVAIHALVVEAIRRDEAGGFLEHKYLGKGLNGLLPRRARLQDLGNGGWADLSWLLELNQGFYNAASLAAVCSVAVRGRRFGNERLEPVATAFPVSASETKMDPVLAIIGGQTLGLRHKGLKRDPWGLLMLIISTSVLGSGSVRTGIALYWLASILYCILELLVGTMYLDRNGWVFLEDEVWGHKLELKLGEQDNISKTAGLSFGSLVLNVTSLVLKKDLGPALSCECRLSSLELRL</sequence>
<evidence type="ECO:0000256" key="1">
    <source>
        <dbReference type="SAM" id="Phobius"/>
    </source>
</evidence>
<proteinExistence type="predicted"/>
<protein>
    <recommendedName>
        <fullName evidence="4">Heterokaryon incompatibility domain-containing protein</fullName>
    </recommendedName>
</protein>
<keyword evidence="3" id="KW-1185">Reference proteome</keyword>
<keyword evidence="1" id="KW-1133">Transmembrane helix</keyword>
<evidence type="ECO:0008006" key="4">
    <source>
        <dbReference type="Google" id="ProtNLM"/>
    </source>
</evidence>
<comment type="caution">
    <text evidence="2">The sequence shown here is derived from an EMBL/GenBank/DDBJ whole genome shotgun (WGS) entry which is preliminary data.</text>
</comment>
<gene>
    <name evidence="2" type="ORF">GGX14DRAFT_618566</name>
</gene>
<keyword evidence="1" id="KW-0812">Transmembrane</keyword>
<evidence type="ECO:0000313" key="3">
    <source>
        <dbReference type="Proteomes" id="UP001219525"/>
    </source>
</evidence>
<name>A0AAD6YDF0_9AGAR</name>
<evidence type="ECO:0000313" key="2">
    <source>
        <dbReference type="EMBL" id="KAJ7213377.1"/>
    </source>
</evidence>
<feature type="transmembrane region" description="Helical" evidence="1">
    <location>
        <begin position="439"/>
        <end position="456"/>
    </location>
</feature>
<accession>A0AAD6YDF0</accession>
<organism evidence="2 3">
    <name type="scientific">Mycena pura</name>
    <dbReference type="NCBI Taxonomy" id="153505"/>
    <lineage>
        <taxon>Eukaryota</taxon>
        <taxon>Fungi</taxon>
        <taxon>Dikarya</taxon>
        <taxon>Basidiomycota</taxon>
        <taxon>Agaricomycotina</taxon>
        <taxon>Agaricomycetes</taxon>
        <taxon>Agaricomycetidae</taxon>
        <taxon>Agaricales</taxon>
        <taxon>Marasmiineae</taxon>
        <taxon>Mycenaceae</taxon>
        <taxon>Mycena</taxon>
    </lineage>
</organism>